<accession>A0ABW1Q9Y5</accession>
<reference evidence="4" key="1">
    <citation type="journal article" date="2019" name="Int. J. Syst. Evol. Microbiol.">
        <title>The Global Catalogue of Microorganisms (GCM) 10K type strain sequencing project: providing services to taxonomists for standard genome sequencing and annotation.</title>
        <authorList>
            <consortium name="The Broad Institute Genomics Platform"/>
            <consortium name="The Broad Institute Genome Sequencing Center for Infectious Disease"/>
            <person name="Wu L."/>
            <person name="Ma J."/>
        </authorList>
    </citation>
    <scope>NUCLEOTIDE SEQUENCE [LARGE SCALE GENOMIC DNA]</scope>
    <source>
        <strain evidence="4">CCUG 51943</strain>
    </source>
</reference>
<protein>
    <recommendedName>
        <fullName evidence="5">Secreted protein</fullName>
    </recommendedName>
</protein>
<evidence type="ECO:0000313" key="4">
    <source>
        <dbReference type="Proteomes" id="UP001596244"/>
    </source>
</evidence>
<sequence length="153" mass="16255">MSAHYRRFLVIASTALLVACGGQAPEEPTVVTMTTVVAESTPEPTTPVAHTPTSSPEPASPAVDMCAPGMFADDIPITVMYCDEEWAYVGRSQSGNVWVTRNIGGEWVEYVGDGTTSSGMTRSCFLQDRVAKDGVPREIVDKLAICQPGDSVG</sequence>
<feature type="chain" id="PRO_5046753630" description="Secreted protein" evidence="2">
    <location>
        <begin position="25"/>
        <end position="153"/>
    </location>
</feature>
<gene>
    <name evidence="3" type="ORF">ACFPUZ_02555</name>
</gene>
<feature type="signal peptide" evidence="2">
    <location>
        <begin position="1"/>
        <end position="24"/>
    </location>
</feature>
<keyword evidence="4" id="KW-1185">Reference proteome</keyword>
<dbReference type="RefSeq" id="WP_376999567.1">
    <property type="nucleotide sequence ID" value="NZ_JBHSQE010000001.1"/>
</dbReference>
<feature type="region of interest" description="Disordered" evidence="1">
    <location>
        <begin position="39"/>
        <end position="60"/>
    </location>
</feature>
<dbReference type="PROSITE" id="PS51257">
    <property type="entry name" value="PROKAR_LIPOPROTEIN"/>
    <property type="match status" value="1"/>
</dbReference>
<organism evidence="3 4">
    <name type="scientific">Corynebacterium nasicanis</name>
    <dbReference type="NCBI Taxonomy" id="1448267"/>
    <lineage>
        <taxon>Bacteria</taxon>
        <taxon>Bacillati</taxon>
        <taxon>Actinomycetota</taxon>
        <taxon>Actinomycetes</taxon>
        <taxon>Mycobacteriales</taxon>
        <taxon>Corynebacteriaceae</taxon>
        <taxon>Corynebacterium</taxon>
    </lineage>
</organism>
<evidence type="ECO:0000256" key="2">
    <source>
        <dbReference type="SAM" id="SignalP"/>
    </source>
</evidence>
<evidence type="ECO:0008006" key="5">
    <source>
        <dbReference type="Google" id="ProtNLM"/>
    </source>
</evidence>
<name>A0ABW1Q9Y5_9CORY</name>
<dbReference type="EMBL" id="JBHSQE010000001">
    <property type="protein sequence ID" value="MFC6145693.1"/>
    <property type="molecule type" value="Genomic_DNA"/>
</dbReference>
<evidence type="ECO:0000313" key="3">
    <source>
        <dbReference type="EMBL" id="MFC6145693.1"/>
    </source>
</evidence>
<comment type="caution">
    <text evidence="3">The sequence shown here is derived from an EMBL/GenBank/DDBJ whole genome shotgun (WGS) entry which is preliminary data.</text>
</comment>
<feature type="compositionally biased region" description="Low complexity" evidence="1">
    <location>
        <begin position="51"/>
        <end position="60"/>
    </location>
</feature>
<evidence type="ECO:0000256" key="1">
    <source>
        <dbReference type="SAM" id="MobiDB-lite"/>
    </source>
</evidence>
<dbReference type="Proteomes" id="UP001596244">
    <property type="component" value="Unassembled WGS sequence"/>
</dbReference>
<keyword evidence="2" id="KW-0732">Signal</keyword>
<proteinExistence type="predicted"/>